<evidence type="ECO:0000313" key="1">
    <source>
        <dbReference type="EMBL" id="XCO00397.1"/>
    </source>
</evidence>
<name>A0AAU8MHI2_9CAUD</name>
<protein>
    <submittedName>
        <fullName evidence="1">Uncharacterized protein</fullName>
    </submittedName>
</protein>
<accession>A0AAU8MHI2</accession>
<dbReference type="EMBL" id="PP965498">
    <property type="protein sequence ID" value="XCO00397.1"/>
    <property type="molecule type" value="Genomic_DNA"/>
</dbReference>
<reference evidence="1" key="1">
    <citation type="submission" date="2024-06" db="EMBL/GenBank/DDBJ databases">
        <title>Intestivirid acquisition increases across infancy in a wild primate population.</title>
        <authorList>
            <person name="Schneider-Creas I.A."/>
            <person name="Moya I.L."/>
            <person name="Chiou K.L."/>
            <person name="Baniel A."/>
            <person name="Azanaw Haile A."/>
            <person name="Kebede F."/>
            <person name="Abebe B."/>
            <person name="Snyder-Mackler N."/>
            <person name="Varsani A."/>
        </authorList>
    </citation>
    <scope>NUCLEOTIDE SEQUENCE</scope>
    <source>
        <strain evidence="2">Int_RNL_2017_0546_COW</strain>
        <strain evidence="1">Int_RNL_2018_0945_COW</strain>
    </source>
</reference>
<sequence length="94" mass="11258">MKIIEKEYYKEIIAEQGSVITNWKKEDTKFNYAIKMIVDKNFDISSYYDMEKDIALKLEKEYKENIKNKEPETIVEKDNEKVLTNSNINIKIEN</sequence>
<evidence type="ECO:0000313" key="2">
    <source>
        <dbReference type="EMBL" id="XCO00494.1"/>
    </source>
</evidence>
<dbReference type="EMBL" id="PP965499">
    <property type="protein sequence ID" value="XCO00494.1"/>
    <property type="molecule type" value="Genomic_DNA"/>
</dbReference>
<proteinExistence type="predicted"/>
<organism evidence="1">
    <name type="scientific">Geladintestivirus 1</name>
    <dbReference type="NCBI Taxonomy" id="3233133"/>
    <lineage>
        <taxon>Viruses</taxon>
        <taxon>Duplodnaviria</taxon>
        <taxon>Heunggongvirae</taxon>
        <taxon>Uroviricota</taxon>
        <taxon>Caudoviricetes</taxon>
        <taxon>Crassvirales</taxon>
    </lineage>
</organism>